<comment type="caution">
    <text evidence="11">The sequence shown here is derived from an EMBL/GenBank/DDBJ whole genome shotgun (WGS) entry which is preliminary data.</text>
</comment>
<dbReference type="Proteomes" id="UP000683000">
    <property type="component" value="Unassembled WGS sequence"/>
</dbReference>
<dbReference type="InterPro" id="IPR036396">
    <property type="entry name" value="Cyt_P450_sf"/>
</dbReference>
<feature type="binding site" description="axial binding residue" evidence="8">
    <location>
        <position position="81"/>
    </location>
    <ligand>
        <name>heme</name>
        <dbReference type="ChEBI" id="CHEBI:30413"/>
    </ligand>
    <ligandPart>
        <name>Fe</name>
        <dbReference type="ChEBI" id="CHEBI:18248"/>
    </ligandPart>
</feature>
<evidence type="ECO:0000256" key="3">
    <source>
        <dbReference type="ARBA" id="ARBA00022617"/>
    </source>
</evidence>
<gene>
    <name evidence="11" type="ORF">JVT61DRAFT_3233</name>
</gene>
<dbReference type="InterPro" id="IPR017972">
    <property type="entry name" value="Cyt_P450_CS"/>
</dbReference>
<sequence>MPSSARHFGLLSHTLLCVATSDLTHVIDSKTIPSGAYVVYPFSDVHLNPDLYPDPWTFDPRRKEVNTPFGYVGWGGGNTICLGQRLARIELKLITSMMLLRFRYSIVDSEGARPDPLPRPNWNDILLCRPEKDIYIHYFAYDKAKSSL</sequence>
<dbReference type="GO" id="GO:0016125">
    <property type="term" value="P:sterol metabolic process"/>
    <property type="evidence" value="ECO:0007669"/>
    <property type="project" value="TreeGrafter"/>
</dbReference>
<evidence type="ECO:0000256" key="7">
    <source>
        <dbReference type="ARBA" id="ARBA00023033"/>
    </source>
</evidence>
<dbReference type="GO" id="GO:0016705">
    <property type="term" value="F:oxidoreductase activity, acting on paired donors, with incorporation or reduction of molecular oxygen"/>
    <property type="evidence" value="ECO:0007669"/>
    <property type="project" value="InterPro"/>
</dbReference>
<feature type="chain" id="PRO_5034997386" evidence="10">
    <location>
        <begin position="30"/>
        <end position="148"/>
    </location>
</feature>
<comment type="cofactor">
    <cofactor evidence="1 8">
        <name>heme</name>
        <dbReference type="ChEBI" id="CHEBI:30413"/>
    </cofactor>
</comment>
<keyword evidence="3 8" id="KW-0349">Heme</keyword>
<dbReference type="SUPFAM" id="SSF48264">
    <property type="entry name" value="Cytochrome P450"/>
    <property type="match status" value="1"/>
</dbReference>
<keyword evidence="12" id="KW-1185">Reference proteome</keyword>
<evidence type="ECO:0000256" key="5">
    <source>
        <dbReference type="ARBA" id="ARBA00023002"/>
    </source>
</evidence>
<dbReference type="PRINTS" id="PR00463">
    <property type="entry name" value="EP450I"/>
</dbReference>
<feature type="signal peptide" evidence="10">
    <location>
        <begin position="1"/>
        <end position="29"/>
    </location>
</feature>
<evidence type="ECO:0000313" key="12">
    <source>
        <dbReference type="Proteomes" id="UP000683000"/>
    </source>
</evidence>
<keyword evidence="4 8" id="KW-0479">Metal-binding</keyword>
<dbReference type="Gene3D" id="1.10.630.10">
    <property type="entry name" value="Cytochrome P450"/>
    <property type="match status" value="1"/>
</dbReference>
<keyword evidence="7 9" id="KW-0503">Monooxygenase</keyword>
<keyword evidence="6 8" id="KW-0408">Iron</keyword>
<dbReference type="InterPro" id="IPR001128">
    <property type="entry name" value="Cyt_P450"/>
</dbReference>
<keyword evidence="10" id="KW-0732">Signal</keyword>
<accession>A0A8I3A8F0</accession>
<evidence type="ECO:0000313" key="11">
    <source>
        <dbReference type="EMBL" id="KAG6375661.1"/>
    </source>
</evidence>
<dbReference type="GO" id="GO:0005506">
    <property type="term" value="F:iron ion binding"/>
    <property type="evidence" value="ECO:0007669"/>
    <property type="project" value="InterPro"/>
</dbReference>
<evidence type="ECO:0000256" key="1">
    <source>
        <dbReference type="ARBA" id="ARBA00001971"/>
    </source>
</evidence>
<dbReference type="PANTHER" id="PTHR24286:SF24">
    <property type="entry name" value="LANOSTEROL 14-ALPHA DEMETHYLASE"/>
    <property type="match status" value="1"/>
</dbReference>
<protein>
    <submittedName>
        <fullName evidence="11">Cytochrome P450</fullName>
    </submittedName>
</protein>
<dbReference type="PANTHER" id="PTHR24286">
    <property type="entry name" value="CYTOCHROME P450 26"/>
    <property type="match status" value="1"/>
</dbReference>
<comment type="similarity">
    <text evidence="2 9">Belongs to the cytochrome P450 family.</text>
</comment>
<organism evidence="11 12">
    <name type="scientific">Boletus reticuloceps</name>
    <dbReference type="NCBI Taxonomy" id="495285"/>
    <lineage>
        <taxon>Eukaryota</taxon>
        <taxon>Fungi</taxon>
        <taxon>Dikarya</taxon>
        <taxon>Basidiomycota</taxon>
        <taxon>Agaricomycotina</taxon>
        <taxon>Agaricomycetes</taxon>
        <taxon>Agaricomycetidae</taxon>
        <taxon>Boletales</taxon>
        <taxon>Boletineae</taxon>
        <taxon>Boletaceae</taxon>
        <taxon>Boletoideae</taxon>
        <taxon>Boletus</taxon>
    </lineage>
</organism>
<keyword evidence="5 9" id="KW-0560">Oxidoreductase</keyword>
<reference evidence="11" key="1">
    <citation type="submission" date="2021-03" db="EMBL/GenBank/DDBJ databases">
        <title>Evolutionary innovations through gain and loss of genes in the ectomycorrhizal Boletales.</title>
        <authorList>
            <person name="Wu G."/>
            <person name="Miyauchi S."/>
            <person name="Morin E."/>
            <person name="Yang Z.-L."/>
            <person name="Xu J."/>
            <person name="Martin F.M."/>
        </authorList>
    </citation>
    <scope>NUCLEOTIDE SEQUENCE</scope>
    <source>
        <strain evidence="11">BR01</strain>
    </source>
</reference>
<dbReference type="PROSITE" id="PS00086">
    <property type="entry name" value="CYTOCHROME_P450"/>
    <property type="match status" value="1"/>
</dbReference>
<evidence type="ECO:0000256" key="9">
    <source>
        <dbReference type="RuleBase" id="RU000461"/>
    </source>
</evidence>
<evidence type="ECO:0000256" key="6">
    <source>
        <dbReference type="ARBA" id="ARBA00023004"/>
    </source>
</evidence>
<name>A0A8I3A8F0_9AGAM</name>
<dbReference type="InterPro" id="IPR002401">
    <property type="entry name" value="Cyt_P450_E_grp-I"/>
</dbReference>
<dbReference type="EMBL" id="JAGFBS010000014">
    <property type="protein sequence ID" value="KAG6375661.1"/>
    <property type="molecule type" value="Genomic_DNA"/>
</dbReference>
<evidence type="ECO:0000256" key="8">
    <source>
        <dbReference type="PIRSR" id="PIRSR602401-1"/>
    </source>
</evidence>
<dbReference type="Pfam" id="PF00067">
    <property type="entry name" value="p450"/>
    <property type="match status" value="1"/>
</dbReference>
<dbReference type="OrthoDB" id="1055148at2759"/>
<dbReference type="GO" id="GO:0020037">
    <property type="term" value="F:heme binding"/>
    <property type="evidence" value="ECO:0007669"/>
    <property type="project" value="InterPro"/>
</dbReference>
<dbReference type="GO" id="GO:0004497">
    <property type="term" value="F:monooxygenase activity"/>
    <property type="evidence" value="ECO:0007669"/>
    <property type="project" value="UniProtKB-KW"/>
</dbReference>
<evidence type="ECO:0000256" key="2">
    <source>
        <dbReference type="ARBA" id="ARBA00010617"/>
    </source>
</evidence>
<proteinExistence type="inferred from homology"/>
<evidence type="ECO:0000256" key="10">
    <source>
        <dbReference type="SAM" id="SignalP"/>
    </source>
</evidence>
<evidence type="ECO:0000256" key="4">
    <source>
        <dbReference type="ARBA" id="ARBA00022723"/>
    </source>
</evidence>
<dbReference type="AlphaFoldDB" id="A0A8I3A8F0"/>